<proteinExistence type="inferred from homology"/>
<comment type="similarity">
    <text evidence="1 2">Belongs to the UPF0235 family.</text>
</comment>
<reference evidence="4 5" key="1">
    <citation type="submission" date="2021-02" db="EMBL/GenBank/DDBJ databases">
        <title>Actinophytocola xerophila sp. nov., isolated from soil of cotton cropping field.</title>
        <authorList>
            <person name="Huang R."/>
            <person name="Chen X."/>
            <person name="Ge X."/>
            <person name="Liu W."/>
        </authorList>
    </citation>
    <scope>NUCLEOTIDE SEQUENCE [LARGE SCALE GENOMIC DNA]</scope>
    <source>
        <strain evidence="4 5">S1-96</strain>
    </source>
</reference>
<dbReference type="SMART" id="SM01152">
    <property type="entry name" value="DUF167"/>
    <property type="match status" value="1"/>
</dbReference>
<dbReference type="SUPFAM" id="SSF69786">
    <property type="entry name" value="YggU-like"/>
    <property type="match status" value="1"/>
</dbReference>
<evidence type="ECO:0000313" key="4">
    <source>
        <dbReference type="EMBL" id="MCT2585243.1"/>
    </source>
</evidence>
<evidence type="ECO:0000256" key="2">
    <source>
        <dbReference type="HAMAP-Rule" id="MF_00634"/>
    </source>
</evidence>
<accession>A0ABT2JBT5</accession>
<protein>
    <recommendedName>
        <fullName evidence="2">UPF0235 protein JT362_19180</fullName>
    </recommendedName>
</protein>
<dbReference type="RefSeq" id="WP_260193226.1">
    <property type="nucleotide sequence ID" value="NZ_JAFFZE010000015.1"/>
</dbReference>
<dbReference type="EMBL" id="JAFFZE010000015">
    <property type="protein sequence ID" value="MCT2585243.1"/>
    <property type="molecule type" value="Genomic_DNA"/>
</dbReference>
<dbReference type="Proteomes" id="UP001156441">
    <property type="component" value="Unassembled WGS sequence"/>
</dbReference>
<dbReference type="Gene3D" id="3.30.1200.10">
    <property type="entry name" value="YggU-like"/>
    <property type="match status" value="1"/>
</dbReference>
<gene>
    <name evidence="4" type="ORF">JT362_19180</name>
</gene>
<keyword evidence="5" id="KW-1185">Reference proteome</keyword>
<dbReference type="InterPro" id="IPR036591">
    <property type="entry name" value="YggU-like_sf"/>
</dbReference>
<organism evidence="4 5">
    <name type="scientific">Actinophytocola gossypii</name>
    <dbReference type="NCBI Taxonomy" id="2812003"/>
    <lineage>
        <taxon>Bacteria</taxon>
        <taxon>Bacillati</taxon>
        <taxon>Actinomycetota</taxon>
        <taxon>Actinomycetes</taxon>
        <taxon>Pseudonocardiales</taxon>
        <taxon>Pseudonocardiaceae</taxon>
    </lineage>
</organism>
<dbReference type="Pfam" id="PF02594">
    <property type="entry name" value="DUF167"/>
    <property type="match status" value="1"/>
</dbReference>
<dbReference type="InterPro" id="IPR003746">
    <property type="entry name" value="DUF167"/>
</dbReference>
<sequence length="91" mass="9337">MRFGVRVRPGARRGAVGGRRPAAGGDALVVAVPAPAVDGKANEAVRRAIAEAFGVRARDVTIVTGVRGRDKVVEVAGGDPERLAELLGPMP</sequence>
<dbReference type="PANTHER" id="PTHR13420">
    <property type="entry name" value="UPF0235 PROTEIN C15ORF40"/>
    <property type="match status" value="1"/>
</dbReference>
<evidence type="ECO:0000256" key="3">
    <source>
        <dbReference type="SAM" id="MobiDB-lite"/>
    </source>
</evidence>
<dbReference type="NCBIfam" id="TIGR00251">
    <property type="entry name" value="DUF167 family protein"/>
    <property type="match status" value="1"/>
</dbReference>
<evidence type="ECO:0000256" key="1">
    <source>
        <dbReference type="ARBA" id="ARBA00010364"/>
    </source>
</evidence>
<comment type="caution">
    <text evidence="4">The sequence shown here is derived from an EMBL/GenBank/DDBJ whole genome shotgun (WGS) entry which is preliminary data.</text>
</comment>
<feature type="region of interest" description="Disordered" evidence="3">
    <location>
        <begin position="1"/>
        <end position="20"/>
    </location>
</feature>
<name>A0ABT2JBT5_9PSEU</name>
<dbReference type="PANTHER" id="PTHR13420:SF7">
    <property type="entry name" value="UPF0235 PROTEIN C15ORF40"/>
    <property type="match status" value="1"/>
</dbReference>
<evidence type="ECO:0000313" key="5">
    <source>
        <dbReference type="Proteomes" id="UP001156441"/>
    </source>
</evidence>
<dbReference type="HAMAP" id="MF_00634">
    <property type="entry name" value="UPF0235"/>
    <property type="match status" value="1"/>
</dbReference>